<dbReference type="SMART" id="SM00320">
    <property type="entry name" value="WD40"/>
    <property type="match status" value="13"/>
</dbReference>
<dbReference type="SUPFAM" id="SSF50978">
    <property type="entry name" value="WD40 repeat-like"/>
    <property type="match status" value="2"/>
</dbReference>
<keyword evidence="6" id="KW-0175">Coiled coil</keyword>
<feature type="repeat" description="WD" evidence="5">
    <location>
        <begin position="99"/>
        <end position="130"/>
    </location>
</feature>
<evidence type="ECO:0000256" key="4">
    <source>
        <dbReference type="ARBA" id="ARBA00023242"/>
    </source>
</evidence>
<dbReference type="InterPro" id="IPR015943">
    <property type="entry name" value="WD40/YVTN_repeat-like_dom_sf"/>
</dbReference>
<keyword evidence="9" id="KW-1185">Reference proteome</keyword>
<dbReference type="PANTHER" id="PTHR19854">
    <property type="entry name" value="TRANSDUCIN BETA-LIKE 3"/>
    <property type="match status" value="1"/>
</dbReference>
<dbReference type="GO" id="GO:0034511">
    <property type="term" value="F:U3 snoRNA binding"/>
    <property type="evidence" value="ECO:0007669"/>
    <property type="project" value="TreeGrafter"/>
</dbReference>
<evidence type="ECO:0000256" key="1">
    <source>
        <dbReference type="ARBA" id="ARBA00004604"/>
    </source>
</evidence>
<feature type="repeat" description="WD" evidence="5">
    <location>
        <begin position="516"/>
        <end position="557"/>
    </location>
</feature>
<feature type="repeat" description="WD" evidence="5">
    <location>
        <begin position="474"/>
        <end position="506"/>
    </location>
</feature>
<dbReference type="InterPro" id="IPR013934">
    <property type="entry name" value="Utp13_C"/>
</dbReference>
<evidence type="ECO:0000259" key="7">
    <source>
        <dbReference type="Pfam" id="PF08625"/>
    </source>
</evidence>
<protein>
    <recommendedName>
        <fullName evidence="7">U3 small nucleolar RNA-associated protein 13 C-terminal domain-containing protein</fullName>
    </recommendedName>
</protein>
<evidence type="ECO:0000256" key="6">
    <source>
        <dbReference type="SAM" id="Coils"/>
    </source>
</evidence>
<accession>A0A1D1W085</accession>
<dbReference type="AlphaFoldDB" id="A0A1D1W085"/>
<feature type="repeat" description="WD" evidence="5">
    <location>
        <begin position="419"/>
        <end position="463"/>
    </location>
</feature>
<evidence type="ECO:0000256" key="3">
    <source>
        <dbReference type="ARBA" id="ARBA00022737"/>
    </source>
</evidence>
<evidence type="ECO:0000256" key="2">
    <source>
        <dbReference type="ARBA" id="ARBA00022574"/>
    </source>
</evidence>
<comment type="subcellular location">
    <subcellularLocation>
        <location evidence="1">Nucleus</location>
        <location evidence="1">Nucleolus</location>
    </subcellularLocation>
</comment>
<dbReference type="GO" id="GO:0030686">
    <property type="term" value="C:90S preribosome"/>
    <property type="evidence" value="ECO:0007669"/>
    <property type="project" value="TreeGrafter"/>
</dbReference>
<gene>
    <name evidence="8" type="primary">RvY_15638-1</name>
    <name evidence="8" type="synonym">RvY_15638.1</name>
    <name evidence="8" type="ORF">RvY_15638</name>
</gene>
<dbReference type="GO" id="GO:0032040">
    <property type="term" value="C:small-subunit processome"/>
    <property type="evidence" value="ECO:0007669"/>
    <property type="project" value="InterPro"/>
</dbReference>
<dbReference type="Pfam" id="PF00400">
    <property type="entry name" value="WD40"/>
    <property type="match status" value="9"/>
</dbReference>
<dbReference type="Pfam" id="PF08625">
    <property type="entry name" value="Utp13"/>
    <property type="match status" value="1"/>
</dbReference>
<feature type="coiled-coil region" evidence="6">
    <location>
        <begin position="636"/>
        <end position="663"/>
    </location>
</feature>
<dbReference type="PROSITE" id="PS00678">
    <property type="entry name" value="WD_REPEATS_1"/>
    <property type="match status" value="3"/>
</dbReference>
<dbReference type="GO" id="GO:0000480">
    <property type="term" value="P:endonucleolytic cleavage in 5'-ETS of tricistronic rRNA transcript (SSU-rRNA, 5.8S rRNA, LSU-rRNA)"/>
    <property type="evidence" value="ECO:0007669"/>
    <property type="project" value="TreeGrafter"/>
</dbReference>
<organism evidence="8 9">
    <name type="scientific">Ramazzottius varieornatus</name>
    <name type="common">Water bear</name>
    <name type="synonym">Tardigrade</name>
    <dbReference type="NCBI Taxonomy" id="947166"/>
    <lineage>
        <taxon>Eukaryota</taxon>
        <taxon>Metazoa</taxon>
        <taxon>Ecdysozoa</taxon>
        <taxon>Tardigrada</taxon>
        <taxon>Eutardigrada</taxon>
        <taxon>Parachela</taxon>
        <taxon>Hypsibioidea</taxon>
        <taxon>Ramazzottiidae</taxon>
        <taxon>Ramazzottius</taxon>
    </lineage>
</organism>
<dbReference type="PROSITE" id="PS50294">
    <property type="entry name" value="WD_REPEATS_REGION"/>
    <property type="match status" value="9"/>
</dbReference>
<dbReference type="OrthoDB" id="5414888at2759"/>
<keyword evidence="3" id="KW-0677">Repeat</keyword>
<dbReference type="InterPro" id="IPR020472">
    <property type="entry name" value="WD40_PAC1"/>
</dbReference>
<keyword evidence="4" id="KW-0539">Nucleus</keyword>
<feature type="repeat" description="WD" evidence="5">
    <location>
        <begin position="600"/>
        <end position="641"/>
    </location>
</feature>
<dbReference type="GO" id="GO:0000472">
    <property type="term" value="P:endonucleolytic cleavage to generate mature 5'-end of SSU-rRNA from (SSU-rRNA, 5.8S rRNA, LSU-rRNA)"/>
    <property type="evidence" value="ECO:0007669"/>
    <property type="project" value="TreeGrafter"/>
</dbReference>
<proteinExistence type="predicted"/>
<dbReference type="PRINTS" id="PR00320">
    <property type="entry name" value="GPROTEINBRPT"/>
</dbReference>
<dbReference type="Proteomes" id="UP000186922">
    <property type="component" value="Unassembled WGS sequence"/>
</dbReference>
<comment type="caution">
    <text evidence="8">The sequence shown here is derived from an EMBL/GenBank/DDBJ whole genome shotgun (WGS) entry which is preliminary data.</text>
</comment>
<dbReference type="STRING" id="947166.A0A1D1W085"/>
<feature type="repeat" description="WD" evidence="5">
    <location>
        <begin position="373"/>
        <end position="414"/>
    </location>
</feature>
<dbReference type="Gene3D" id="2.130.10.10">
    <property type="entry name" value="YVTN repeat-like/Quinoprotein amine dehydrogenase"/>
    <property type="match status" value="4"/>
</dbReference>
<dbReference type="CDD" id="cd00200">
    <property type="entry name" value="WD40"/>
    <property type="match status" value="2"/>
</dbReference>
<evidence type="ECO:0000313" key="8">
    <source>
        <dbReference type="EMBL" id="GAV05518.1"/>
    </source>
</evidence>
<dbReference type="PANTHER" id="PTHR19854:SF15">
    <property type="entry name" value="TRANSDUCIN BETA-LIKE PROTEIN 3"/>
    <property type="match status" value="1"/>
</dbReference>
<dbReference type="InterPro" id="IPR001680">
    <property type="entry name" value="WD40_rpt"/>
</dbReference>
<feature type="repeat" description="WD" evidence="5">
    <location>
        <begin position="558"/>
        <end position="599"/>
    </location>
</feature>
<sequence length="796" mass="88799">MASKLKTSFAVGARFEPFYLGGKLEVSQDNEFIFSSSGNVVKVFSIKDGAVRYKLQADEEDQITMFVLNPVTETLVTVSRSFLVREWSWRESKVLRTWKAVHRAAVTCMSFDSTGQLLATGSADSTIKIWHTELKWHTHSLRGSKGVINVVKFHPDQSRGMLASAADDCLVRIWNLGMGKMAAAMEGHFGTISDLQFSLDGNNIISSSRDKILIVWNLASFAPYKKLAVFEEVEKLAMLPADFTAPGHDCTEGNMLVLTGGSKGRISVWDVTAGRKLDPIAYLTEADGTEDEQRRIVQLHLSAKLNKLLVASADQNVVVYDFPSLKTEHQFSGFNDEIFDLKFAGANEGFAVVATNSARLKVYNITTADCRFADGHRDAILCIAVIRPKNLVVTSSKDCDIRLWTFNEPKMSLNCTGTTSGHTSTVGALATSHTDSKNDFVVSGSEDSTLKVWRLTAETTHKKTKYSLQPEHTEVAHEKGINSVSVSPDDKWIVSAGGDKTAKVWKARPFGLKGVLRGHKRPVWCALFAPHDQIVGTSSADGTVKLWALSNLTCLKTFEGHDCSVMKFAFLSRGLQIISAGSDGLLKLWDVRKNTCMKTFDEHDDKVWSLEVSSDEKHLLTGAGDSTFLLWEDVTEEELAAERQKADANIEREQELQNLLQNKDFLKAFRIALDLDQPNRLLHIIGDIMKEPSGQEKLTVVLKSLDDFNLEQLLRYIVAWNTNSRHTYYAQSTLACIFRTVLPKRLLQLPKIGSYVEGLIPYTERHAARLDQLHVSSLFSRYLWNNVKQLGDMEKT</sequence>
<reference evidence="8 9" key="1">
    <citation type="journal article" date="2016" name="Nat. Commun.">
        <title>Extremotolerant tardigrade genome and improved radiotolerance of human cultured cells by tardigrade-unique protein.</title>
        <authorList>
            <person name="Hashimoto T."/>
            <person name="Horikawa D.D."/>
            <person name="Saito Y."/>
            <person name="Kuwahara H."/>
            <person name="Kozuka-Hata H."/>
            <person name="Shin-I T."/>
            <person name="Minakuchi Y."/>
            <person name="Ohishi K."/>
            <person name="Motoyama A."/>
            <person name="Aizu T."/>
            <person name="Enomoto A."/>
            <person name="Kondo K."/>
            <person name="Tanaka S."/>
            <person name="Hara Y."/>
            <person name="Koshikawa S."/>
            <person name="Sagara H."/>
            <person name="Miura T."/>
            <person name="Yokobori S."/>
            <person name="Miyagawa K."/>
            <person name="Suzuki Y."/>
            <person name="Kubo T."/>
            <person name="Oyama M."/>
            <person name="Kohara Y."/>
            <person name="Fujiyama A."/>
            <person name="Arakawa K."/>
            <person name="Katayama T."/>
            <person name="Toyoda A."/>
            <person name="Kunieda T."/>
        </authorList>
    </citation>
    <scope>NUCLEOTIDE SEQUENCE [LARGE SCALE GENOMIC DNA]</scope>
    <source>
        <strain evidence="8 9">YOKOZUNA-1</strain>
    </source>
</reference>
<dbReference type="PROSITE" id="PS50082">
    <property type="entry name" value="WD_REPEATS_2"/>
    <property type="match status" value="9"/>
</dbReference>
<keyword evidence="2 5" id="KW-0853">WD repeat</keyword>
<feature type="repeat" description="WD" evidence="5">
    <location>
        <begin position="185"/>
        <end position="220"/>
    </location>
</feature>
<evidence type="ECO:0000256" key="5">
    <source>
        <dbReference type="PROSITE-ProRule" id="PRU00221"/>
    </source>
</evidence>
<dbReference type="EMBL" id="BDGG01000012">
    <property type="protein sequence ID" value="GAV05518.1"/>
    <property type="molecule type" value="Genomic_DNA"/>
</dbReference>
<dbReference type="InterPro" id="IPR019775">
    <property type="entry name" value="WD40_repeat_CS"/>
</dbReference>
<evidence type="ECO:0000313" key="9">
    <source>
        <dbReference type="Proteomes" id="UP000186922"/>
    </source>
</evidence>
<dbReference type="InterPro" id="IPR036322">
    <property type="entry name" value="WD40_repeat_dom_sf"/>
</dbReference>
<feature type="domain" description="U3 small nucleolar RNA-associated protein 13 C-terminal" evidence="7">
    <location>
        <begin position="653"/>
        <end position="786"/>
    </location>
</feature>
<feature type="repeat" description="WD" evidence="5">
    <location>
        <begin position="141"/>
        <end position="184"/>
    </location>
</feature>
<name>A0A1D1W085_RAMVA</name>